<name>T1DC62_9ZZZZ</name>
<dbReference type="GO" id="GO:0004386">
    <property type="term" value="F:helicase activity"/>
    <property type="evidence" value="ECO:0007669"/>
    <property type="project" value="UniProtKB-KW"/>
</dbReference>
<keyword evidence="2" id="KW-0347">Helicase</keyword>
<comment type="caution">
    <text evidence="2">The sequence shown here is derived from an EMBL/GenBank/DDBJ whole genome shotgun (WGS) entry which is preliminary data.</text>
</comment>
<keyword evidence="2" id="KW-0436">Ligase</keyword>
<dbReference type="EC" id="6.1.1.-" evidence="2"/>
<dbReference type="GO" id="GO:0016874">
    <property type="term" value="F:ligase activity"/>
    <property type="evidence" value="ECO:0007669"/>
    <property type="project" value="UniProtKB-KW"/>
</dbReference>
<reference evidence="2" key="2">
    <citation type="journal article" date="2014" name="ISME J.">
        <title>Microbial stratification in low pH oxic and suboxic macroscopic growths along an acid mine drainage.</title>
        <authorList>
            <person name="Mendez-Garcia C."/>
            <person name="Mesa V."/>
            <person name="Sprenger R.R."/>
            <person name="Richter M."/>
            <person name="Diez M.S."/>
            <person name="Solano J."/>
            <person name="Bargiela R."/>
            <person name="Golyshina O.V."/>
            <person name="Manteca A."/>
            <person name="Ramos J.L."/>
            <person name="Gallego J.R."/>
            <person name="Llorente I."/>
            <person name="Martins Dos Santos V.A."/>
            <person name="Jensen O.N."/>
            <person name="Pelaez A.I."/>
            <person name="Sanchez J."/>
            <person name="Ferrer M."/>
        </authorList>
    </citation>
    <scope>NUCLEOTIDE SEQUENCE</scope>
</reference>
<organism evidence="2">
    <name type="scientific">mine drainage metagenome</name>
    <dbReference type="NCBI Taxonomy" id="410659"/>
    <lineage>
        <taxon>unclassified sequences</taxon>
        <taxon>metagenomes</taxon>
        <taxon>ecological metagenomes</taxon>
    </lineage>
</organism>
<protein>
    <submittedName>
        <fullName evidence="2">Nucleic acid binding, OB-fold, tRNA/helicase-type domain protein</fullName>
        <ecNumber evidence="2">6.1.1.-</ecNumber>
    </submittedName>
</protein>
<dbReference type="Pfam" id="PF01336">
    <property type="entry name" value="tRNA_anti-codon"/>
    <property type="match status" value="1"/>
</dbReference>
<dbReference type="SUPFAM" id="SSF50249">
    <property type="entry name" value="Nucleic acid-binding proteins"/>
    <property type="match status" value="1"/>
</dbReference>
<dbReference type="EMBL" id="AUZX01001465">
    <property type="protein sequence ID" value="EQD79024.1"/>
    <property type="molecule type" value="Genomic_DNA"/>
</dbReference>
<sequence length="174" mass="20242">MKEGKREPARWIFSKELRDTTVIEEETEGEKAKTIFVSPIGTFGRRIFFTGKVTNMRNDEKSIRLTISDPTGAFYLSFFERDFNQNVKRQMEKIETNQNVAVMGRVSHYKGEDGKIFFNVTPELIFESDDNSMNFWIMRTAYLSKRRLIAIRETQKKPDVTKANLEASGFTSDE</sequence>
<dbReference type="GO" id="GO:0003676">
    <property type="term" value="F:nucleic acid binding"/>
    <property type="evidence" value="ECO:0007669"/>
    <property type="project" value="InterPro"/>
</dbReference>
<accession>T1DC62</accession>
<dbReference type="Gene3D" id="2.40.50.140">
    <property type="entry name" value="Nucleic acid-binding proteins"/>
    <property type="match status" value="1"/>
</dbReference>
<dbReference type="InterPro" id="IPR012340">
    <property type="entry name" value="NA-bd_OB-fold"/>
</dbReference>
<feature type="non-terminal residue" evidence="2">
    <location>
        <position position="174"/>
    </location>
</feature>
<dbReference type="AlphaFoldDB" id="T1DC62"/>
<keyword evidence="2" id="KW-0378">Hydrolase</keyword>
<proteinExistence type="predicted"/>
<dbReference type="InterPro" id="IPR004365">
    <property type="entry name" value="NA-bd_OB_tRNA"/>
</dbReference>
<evidence type="ECO:0000259" key="1">
    <source>
        <dbReference type="Pfam" id="PF01336"/>
    </source>
</evidence>
<feature type="domain" description="OB" evidence="1">
    <location>
        <begin position="50"/>
        <end position="112"/>
    </location>
</feature>
<reference evidence="2" key="1">
    <citation type="submission" date="2013-08" db="EMBL/GenBank/DDBJ databases">
        <authorList>
            <person name="Mendez C."/>
            <person name="Richter M."/>
            <person name="Ferrer M."/>
            <person name="Sanchez J."/>
        </authorList>
    </citation>
    <scope>NUCLEOTIDE SEQUENCE</scope>
</reference>
<keyword evidence="2" id="KW-0067">ATP-binding</keyword>
<evidence type="ECO:0000313" key="2">
    <source>
        <dbReference type="EMBL" id="EQD79024.1"/>
    </source>
</evidence>
<gene>
    <name evidence="2" type="ORF">B1A_01956</name>
</gene>
<keyword evidence="2" id="KW-0547">Nucleotide-binding</keyword>